<dbReference type="RefSeq" id="WP_050113937.1">
    <property type="nucleotide sequence ID" value="NZ_CABHXQ010000005.1"/>
</dbReference>
<sequence length="795" mass="87914" precursor="true">MAMKKLLIASLLFGSATVYGADGFVVKDIHFEGLQRVAVGAALLNMPVRVGDTVSDDDIGQTIRALFATGNFEDVRVLRDGDTLIVQVKERPTIASITFSGNKAVKDDMLKQNLEASGVRVGEALDRTTISNIEKGLEDFYYSVGKYSASVKAVVTPLPRNRVDLKLVFTEGVSAKIQQINIVGNHSFTTDELISRFQLRDEVPWWNVVGDRKYQKQKLAGDLETLRSFYLDRGYARFNIDSTQVSLTPDKKGIYITINITEGDQYKLNSVVVSGNLAGHQSEADKLTKIEPGELFNGSKVTRMEEDIKKMLGRYGYAYPRVVSQPEINDADKTVKLRINVDAGNRFYVRNVRFEGNDTSKDSVLRREMRQMEGAWLGNDQVEAGKERLNRLGYFETVDVETQRVPGTADQVDVTYKVKERNTGSLNFGIGYGTESGVSFQVGVQQDNWLGTGNTVGINGTKNDYQTYAEFTLTDPYFTVDGVSLGGRIFYNDFKADNADLSGYTNSSYGVDGTLGFPINENNSLRVGLGYVHNDLSDMEPQVAMWRYLESVGQRPDYTGRTGFTTDDFTLNLGWTYNNLDRGFFPTSGVKSSVNTKVTVPGSDNEFYKVTFDTSAYQPLDEDRSWVLLGRGRLGYGGGIGSKEMPFYENFYAGGASSVRGFRSNNIGPKAAYYTDNGKGVNNSTDAVGGNAMAVASLELITPTPFISEKYSNSVRTSVFIDSGTVWDTNWENTAQTRAAGIPDYSKASNIRVSAGVALQWMSPLGPLVFSYAKPVKDYEGDKSEQFQFNIGKTW</sequence>
<evidence type="ECO:0000313" key="11">
    <source>
        <dbReference type="EMBL" id="CNH64383.1"/>
    </source>
</evidence>
<dbReference type="PANTHER" id="PTHR12815">
    <property type="entry name" value="SORTING AND ASSEMBLY MACHINERY SAMM50 PROTEIN FAMILY MEMBER"/>
    <property type="match status" value="1"/>
</dbReference>
<dbReference type="InterPro" id="IPR010827">
    <property type="entry name" value="BamA/TamA_POTRA"/>
</dbReference>
<dbReference type="NCBIfam" id="NF008287">
    <property type="entry name" value="PRK11067.1"/>
    <property type="match status" value="1"/>
</dbReference>
<feature type="chain" id="PRO_5008996305" description="Outer membrane protein assembly factor BamA" evidence="8">
    <location>
        <begin position="21"/>
        <end position="795"/>
    </location>
</feature>
<keyword evidence="5 8" id="KW-0677">Repeat</keyword>
<feature type="signal peptide" evidence="8">
    <location>
        <begin position="1"/>
        <end position="20"/>
    </location>
</feature>
<keyword evidence="12" id="KW-1185">Reference proteome</keyword>
<protein>
    <recommendedName>
        <fullName evidence="8 9">Outer membrane protein assembly factor BamA</fullName>
    </recommendedName>
</protein>
<dbReference type="HAMAP" id="MF_01430">
    <property type="entry name" value="OM_assembly_BamA"/>
    <property type="match status" value="1"/>
</dbReference>
<keyword evidence="6 8" id="KW-0472">Membrane</keyword>
<comment type="similarity">
    <text evidence="8">Belongs to the BamA family.</text>
</comment>
<dbReference type="FunFam" id="3.10.20.310:FF:000002">
    <property type="entry name" value="Outer membrane protein assembly factor BamA"/>
    <property type="match status" value="1"/>
</dbReference>
<dbReference type="FunFam" id="3.10.20.310:FF:000004">
    <property type="entry name" value="Outer membrane protein assembly factor BamA"/>
    <property type="match status" value="1"/>
</dbReference>
<feature type="domain" description="POTRA" evidence="10">
    <location>
        <begin position="24"/>
        <end position="91"/>
    </location>
</feature>
<dbReference type="FunFam" id="2.40.160.50:FF:000001">
    <property type="entry name" value="Outer membrane protein assembly factor BamA"/>
    <property type="match status" value="1"/>
</dbReference>
<dbReference type="GO" id="GO:0051205">
    <property type="term" value="P:protein insertion into membrane"/>
    <property type="evidence" value="ECO:0007669"/>
    <property type="project" value="UniProtKB-UniRule"/>
</dbReference>
<evidence type="ECO:0000259" key="10">
    <source>
        <dbReference type="PROSITE" id="PS51779"/>
    </source>
</evidence>
<keyword evidence="3 8" id="KW-0812">Transmembrane</keyword>
<dbReference type="InterPro" id="IPR000184">
    <property type="entry name" value="Bac_surfAg_D15"/>
</dbReference>
<evidence type="ECO:0000256" key="1">
    <source>
        <dbReference type="ARBA" id="ARBA00004370"/>
    </source>
</evidence>
<dbReference type="PANTHER" id="PTHR12815:SF23">
    <property type="entry name" value="OUTER MEMBRANE PROTEIN ASSEMBLY FACTOR BAMA"/>
    <property type="match status" value="1"/>
</dbReference>
<keyword evidence="7 8" id="KW-0998">Cell outer membrane</keyword>
<name>A0A0T9PI42_9GAMM</name>
<dbReference type="Gene3D" id="3.10.20.310">
    <property type="entry name" value="membrane protein fhac"/>
    <property type="match status" value="5"/>
</dbReference>
<feature type="domain" description="POTRA" evidence="10">
    <location>
        <begin position="347"/>
        <end position="421"/>
    </location>
</feature>
<evidence type="ECO:0000256" key="8">
    <source>
        <dbReference type="HAMAP-Rule" id="MF_01430"/>
    </source>
</evidence>
<organism evidence="11 12">
    <name type="scientific">Yersinia thracica</name>
    <dbReference type="NCBI Taxonomy" id="2890319"/>
    <lineage>
        <taxon>Bacteria</taxon>
        <taxon>Pseudomonadati</taxon>
        <taxon>Pseudomonadota</taxon>
        <taxon>Gammaproteobacteria</taxon>
        <taxon>Enterobacterales</taxon>
        <taxon>Yersiniaceae</taxon>
        <taxon>Yersinia</taxon>
    </lineage>
</organism>
<dbReference type="InterPro" id="IPR034746">
    <property type="entry name" value="POTRA"/>
</dbReference>
<dbReference type="InterPro" id="IPR039910">
    <property type="entry name" value="D15-like"/>
</dbReference>
<dbReference type="PIRSF" id="PIRSF006076">
    <property type="entry name" value="OM_assembly_OMP85"/>
    <property type="match status" value="1"/>
</dbReference>
<gene>
    <name evidence="11" type="primary">yaeT</name>
    <name evidence="8" type="synonym">bamA</name>
    <name evidence="11" type="ORF">ERS008472_01961</name>
</gene>
<dbReference type="NCBIfam" id="TIGR03303">
    <property type="entry name" value="OM_YaeT"/>
    <property type="match status" value="1"/>
</dbReference>
<evidence type="ECO:0000256" key="9">
    <source>
        <dbReference type="NCBIfam" id="TIGR03303"/>
    </source>
</evidence>
<dbReference type="GO" id="GO:1990063">
    <property type="term" value="C:Bam protein complex"/>
    <property type="evidence" value="ECO:0007669"/>
    <property type="project" value="TreeGrafter"/>
</dbReference>
<evidence type="ECO:0000256" key="2">
    <source>
        <dbReference type="ARBA" id="ARBA00022452"/>
    </source>
</evidence>
<evidence type="ECO:0000256" key="4">
    <source>
        <dbReference type="ARBA" id="ARBA00022729"/>
    </source>
</evidence>
<dbReference type="Pfam" id="PF01103">
    <property type="entry name" value="Omp85"/>
    <property type="match status" value="1"/>
</dbReference>
<comment type="subcellular location">
    <subcellularLocation>
        <location evidence="8">Cell outer membrane</location>
    </subcellularLocation>
    <subcellularLocation>
        <location evidence="1">Membrane</location>
    </subcellularLocation>
</comment>
<dbReference type="GO" id="GO:0043165">
    <property type="term" value="P:Gram-negative-bacterium-type cell outer membrane assembly"/>
    <property type="evidence" value="ECO:0007669"/>
    <property type="project" value="UniProtKB-UniRule"/>
</dbReference>
<feature type="domain" description="POTRA" evidence="10">
    <location>
        <begin position="266"/>
        <end position="344"/>
    </location>
</feature>
<dbReference type="AlphaFoldDB" id="A0A0T9PI42"/>
<dbReference type="InterPro" id="IPR023707">
    <property type="entry name" value="OM_assembly_BamA"/>
</dbReference>
<dbReference type="FunFam" id="3.10.20.310:FF:000001">
    <property type="entry name" value="Outer membrane protein assembly factor BamA"/>
    <property type="match status" value="1"/>
</dbReference>
<evidence type="ECO:0000256" key="7">
    <source>
        <dbReference type="ARBA" id="ARBA00023237"/>
    </source>
</evidence>
<keyword evidence="2 8" id="KW-1134">Transmembrane beta strand</keyword>
<dbReference type="Gene3D" id="2.40.160.50">
    <property type="entry name" value="membrane protein fhac: a member of the omp85/tpsb transporter family"/>
    <property type="match status" value="1"/>
</dbReference>
<dbReference type="Pfam" id="PF07244">
    <property type="entry name" value="POTRA"/>
    <property type="match status" value="4"/>
</dbReference>
<dbReference type="PROSITE" id="PS51779">
    <property type="entry name" value="POTRA"/>
    <property type="match status" value="5"/>
</dbReference>
<feature type="domain" description="POTRA" evidence="10">
    <location>
        <begin position="92"/>
        <end position="172"/>
    </location>
</feature>
<accession>A0A0T9PI42</accession>
<comment type="function">
    <text evidence="8">Part of the outer membrane protein assembly complex, which is involved in assembly and insertion of beta-barrel proteins into the outer membrane. Constitutes, with BamD, the core component of the assembly machinery.</text>
</comment>
<dbReference type="FunFam" id="3.10.20.310:FF:000003">
    <property type="entry name" value="Outer membrane protein assembly factor BamA"/>
    <property type="match status" value="1"/>
</dbReference>
<dbReference type="FunFam" id="3.10.20.310:FF:000005">
    <property type="entry name" value="Outer membrane protein assembly factor BamA"/>
    <property type="match status" value="1"/>
</dbReference>
<proteinExistence type="inferred from homology"/>
<evidence type="ECO:0000256" key="6">
    <source>
        <dbReference type="ARBA" id="ARBA00023136"/>
    </source>
</evidence>
<reference evidence="12" key="1">
    <citation type="submission" date="2015-03" db="EMBL/GenBank/DDBJ databases">
        <authorList>
            <consortium name="Pathogen Informatics"/>
            <person name="Murphy D."/>
        </authorList>
    </citation>
    <scope>NUCLEOTIDE SEQUENCE [LARGE SCALE GENOMIC DNA]</scope>
    <source>
        <strain evidence="12">IP6945</strain>
    </source>
</reference>
<comment type="subunit">
    <text evidence="8">Part of the Bam complex, which is composed of the outer membrane protein BamA, and four lipoproteins BamB, BamC, BamD and BamE.</text>
</comment>
<evidence type="ECO:0000256" key="5">
    <source>
        <dbReference type="ARBA" id="ARBA00022737"/>
    </source>
</evidence>
<feature type="domain" description="POTRA" evidence="10">
    <location>
        <begin position="175"/>
        <end position="263"/>
    </location>
</feature>
<dbReference type="EMBL" id="CQAW01000007">
    <property type="protein sequence ID" value="CNH64383.1"/>
    <property type="molecule type" value="Genomic_DNA"/>
</dbReference>
<dbReference type="Proteomes" id="UP000041882">
    <property type="component" value="Unassembled WGS sequence"/>
</dbReference>
<keyword evidence="4 8" id="KW-0732">Signal</keyword>
<evidence type="ECO:0000313" key="12">
    <source>
        <dbReference type="Proteomes" id="UP000041882"/>
    </source>
</evidence>
<evidence type="ECO:0000256" key="3">
    <source>
        <dbReference type="ARBA" id="ARBA00022692"/>
    </source>
</evidence>